<comment type="caution">
    <text evidence="9">The sequence shown here is derived from an EMBL/GenBank/DDBJ whole genome shotgun (WGS) entry which is preliminary data.</text>
</comment>
<dbReference type="Pfam" id="PF01734">
    <property type="entry name" value="Patatin"/>
    <property type="match status" value="1"/>
</dbReference>
<dbReference type="EMBL" id="JAATWM020000025">
    <property type="protein sequence ID" value="KAF9874662.1"/>
    <property type="molecule type" value="Genomic_DNA"/>
</dbReference>
<reference evidence="9" key="1">
    <citation type="submission" date="2020-03" db="EMBL/GenBank/DDBJ databases">
        <authorList>
            <person name="He L."/>
        </authorList>
    </citation>
    <scope>NUCLEOTIDE SEQUENCE</scope>
    <source>
        <strain evidence="9">CkLH20</strain>
    </source>
</reference>
<dbReference type="RefSeq" id="XP_038744123.1">
    <property type="nucleotide sequence ID" value="XM_038890515.1"/>
</dbReference>
<dbReference type="InterPro" id="IPR036249">
    <property type="entry name" value="Thioredoxin-like_sf"/>
</dbReference>
<sequence length="1173" mass="129246">MRQINIDRKPKDHLQPWQVFDLIGGTSTGGIIALMLGCLKMSVEECHDTYMKLANTIFKPKRWRCNVFNRSLDLISANERYDSAKMEELVQQIIKERTGSRNAMLQDPLRGFVTTVRADDEELLLLRSYVNNQQPDTHSSQFEMWEALRATSAASTYFKEYRRQNEGYVDGAFKSNNPIFEVHHEAADLWPGRDVFLVSIGTGTKPSAPVGTNAIKLVRTMTKLATATEGSAPGIGAVDLGNSKMIGNVAMRTDTYLRDTGTAREVASCSREMVEIQTKQYTTVHKLSNSERECLKLLSGAGGPYESQRLSIERPVQGTCQWFLSHKAFMSWLKDTSSALLWVTANPGCGKTVLSSFLVDVLSRQSSDAIVCHFFFKAGEVSRQHSHQALCGILQQVFKAYAKAIKFAMDDFSSNDAANFAQNIEALWEVLCLASDSMPSKQIICVIDALDECSEDSRNRLIDLLVKAFPQMTGSRKLLGRLKIIVTSRPWPSIETRFRSLSCVRLRGENESSSLSKDIETMVKAKVERLKVEGTLSPEACAMLETTLAQGADRTFLWASLVLESISRLPSRKMSAVKSALDVTPVDLNQLYENALSDVKDRTASTRLLQVVLAASRPLTLVEVNMAMSISPKHRTVQELLRDIEPNIEYTVKQLGGFFVRVMNSTVHLVHQTARDFLQRTSEKEEATVLESAIYSEGKLAYLLAKGAGGLGEAIYLAAEEGKTASLQMLLTAEDKRTEEERLRSLQSALKAASERGRASTRRILLGAGVPEPEGTNLSAGLAKAVTFGCTKDNIEALVQDGARDVDGEALLSRAVFGDLESITWLFSVLDYPPEVLSQVTSAFFDMHLGDGLRGYLLKTVERVLLSERRRLTSGFAIKPVIGQDQATNEQFLILLSAKRARVPAAKFHQAVCFSIAADERLALFLLKHRSILQDISDVSGEHEYLALACLWGNLDIVKNICEEKRRLGQLPKLPWGLLLRTAVVSGNAKTVRWILENGNNNGHVEATSEVVGEEFAAQWAVVERVLGFASAAASPLDIAARFGYQDVIATLTKDEFEKALKDNKAVILDAFATWCGPCKAIAPVLANLSNVDKNGGLYFVKIDVDEVPDLSQDLGIRAMPTFIIFKNGEKAQEIVGANPPALTQAITALAEEFPPPSPVEAAPKAEVEASKE</sequence>
<dbReference type="SUPFAM" id="SSF48403">
    <property type="entry name" value="Ankyrin repeat"/>
    <property type="match status" value="1"/>
</dbReference>
<dbReference type="InterPro" id="IPR054471">
    <property type="entry name" value="GPIID_WHD"/>
</dbReference>
<keyword evidence="10" id="KW-1185">Reference proteome</keyword>
<dbReference type="Pfam" id="PF00085">
    <property type="entry name" value="Thioredoxin"/>
    <property type="match status" value="1"/>
</dbReference>
<gene>
    <name evidence="9" type="ORF">CkaCkLH20_07799</name>
</gene>
<dbReference type="InterPro" id="IPR027417">
    <property type="entry name" value="P-loop_NTPase"/>
</dbReference>
<evidence type="ECO:0000256" key="1">
    <source>
        <dbReference type="ARBA" id="ARBA00008987"/>
    </source>
</evidence>
<keyword evidence="5" id="KW-0442">Lipid degradation</keyword>
<reference evidence="9" key="2">
    <citation type="submission" date="2020-11" db="EMBL/GenBank/DDBJ databases">
        <title>Whole genome sequencing of Colletotrichum sp.</title>
        <authorList>
            <person name="Li H."/>
        </authorList>
    </citation>
    <scope>NUCLEOTIDE SEQUENCE</scope>
    <source>
        <strain evidence="9">CkLH20</strain>
    </source>
</reference>
<dbReference type="GO" id="GO:0016042">
    <property type="term" value="P:lipid catabolic process"/>
    <property type="evidence" value="ECO:0007669"/>
    <property type="project" value="UniProtKB-UniRule"/>
</dbReference>
<dbReference type="InterPro" id="IPR056884">
    <property type="entry name" value="NPHP3-like_N"/>
</dbReference>
<feature type="active site" description="Proton acceptor" evidence="5">
    <location>
        <position position="170"/>
    </location>
</feature>
<dbReference type="PROSITE" id="PS51352">
    <property type="entry name" value="THIOREDOXIN_2"/>
    <property type="match status" value="1"/>
</dbReference>
<feature type="domain" description="PNPLA" evidence="8">
    <location>
        <begin position="1"/>
        <end position="183"/>
    </location>
</feature>
<keyword evidence="5" id="KW-0378">Hydrolase</keyword>
<dbReference type="InterPro" id="IPR036770">
    <property type="entry name" value="Ankyrin_rpt-contain_sf"/>
</dbReference>
<dbReference type="Proteomes" id="UP000781932">
    <property type="component" value="Unassembled WGS sequence"/>
</dbReference>
<feature type="compositionally biased region" description="Basic and acidic residues" evidence="6">
    <location>
        <begin position="1164"/>
        <end position="1173"/>
    </location>
</feature>
<keyword evidence="3 5" id="KW-0443">Lipid metabolism</keyword>
<dbReference type="AlphaFoldDB" id="A0A9P6I0E7"/>
<evidence type="ECO:0000259" key="7">
    <source>
        <dbReference type="PROSITE" id="PS51352"/>
    </source>
</evidence>
<dbReference type="OrthoDB" id="1658288at2759"/>
<feature type="domain" description="Thioredoxin" evidence="7">
    <location>
        <begin position="1034"/>
        <end position="1152"/>
    </location>
</feature>
<dbReference type="InterPro" id="IPR002641">
    <property type="entry name" value="PNPLA_dom"/>
</dbReference>
<dbReference type="PROSITE" id="PS51635">
    <property type="entry name" value="PNPLA"/>
    <property type="match status" value="1"/>
</dbReference>
<dbReference type="Pfam" id="PF24883">
    <property type="entry name" value="NPHP3_N"/>
    <property type="match status" value="1"/>
</dbReference>
<dbReference type="GO" id="GO:0016787">
    <property type="term" value="F:hydrolase activity"/>
    <property type="evidence" value="ECO:0007669"/>
    <property type="project" value="UniProtKB-UniRule"/>
</dbReference>
<dbReference type="GeneID" id="62163589"/>
<dbReference type="Gene3D" id="3.40.1090.10">
    <property type="entry name" value="Cytosolic phospholipase A2 catalytic domain"/>
    <property type="match status" value="1"/>
</dbReference>
<evidence type="ECO:0000313" key="9">
    <source>
        <dbReference type="EMBL" id="KAF9874662.1"/>
    </source>
</evidence>
<evidence type="ECO:0000313" key="10">
    <source>
        <dbReference type="Proteomes" id="UP000781932"/>
    </source>
</evidence>
<proteinExistence type="inferred from homology"/>
<dbReference type="SUPFAM" id="SSF52833">
    <property type="entry name" value="Thioredoxin-like"/>
    <property type="match status" value="1"/>
</dbReference>
<dbReference type="SUPFAM" id="SSF52540">
    <property type="entry name" value="P-loop containing nucleoside triphosphate hydrolases"/>
    <property type="match status" value="1"/>
</dbReference>
<feature type="active site" description="Nucleophile" evidence="5">
    <location>
        <position position="27"/>
    </location>
</feature>
<dbReference type="Gene3D" id="3.40.30.10">
    <property type="entry name" value="Glutaredoxin"/>
    <property type="match status" value="1"/>
</dbReference>
<dbReference type="Pfam" id="PF22939">
    <property type="entry name" value="WHD_GPIID"/>
    <property type="match status" value="1"/>
</dbReference>
<evidence type="ECO:0000256" key="6">
    <source>
        <dbReference type="SAM" id="MobiDB-lite"/>
    </source>
</evidence>
<dbReference type="CDD" id="cd02947">
    <property type="entry name" value="TRX_family"/>
    <property type="match status" value="1"/>
</dbReference>
<name>A0A9P6I0E7_9PEZI</name>
<feature type="short sequence motif" description="DGA/G" evidence="5">
    <location>
        <begin position="170"/>
        <end position="172"/>
    </location>
</feature>
<organism evidence="9 10">
    <name type="scientific">Colletotrichum karsti</name>
    <dbReference type="NCBI Taxonomy" id="1095194"/>
    <lineage>
        <taxon>Eukaryota</taxon>
        <taxon>Fungi</taxon>
        <taxon>Dikarya</taxon>
        <taxon>Ascomycota</taxon>
        <taxon>Pezizomycotina</taxon>
        <taxon>Sordariomycetes</taxon>
        <taxon>Hypocreomycetidae</taxon>
        <taxon>Glomerellales</taxon>
        <taxon>Glomerellaceae</taxon>
        <taxon>Colletotrichum</taxon>
        <taxon>Colletotrichum boninense species complex</taxon>
    </lineage>
</organism>
<evidence type="ECO:0000256" key="3">
    <source>
        <dbReference type="ARBA" id="ARBA00023098"/>
    </source>
</evidence>
<keyword evidence="4" id="KW-1015">Disulfide bond</keyword>
<dbReference type="PRINTS" id="PR00421">
    <property type="entry name" value="THIOREDOXIN"/>
</dbReference>
<evidence type="ECO:0000256" key="5">
    <source>
        <dbReference type="PROSITE-ProRule" id="PRU01161"/>
    </source>
</evidence>
<evidence type="ECO:0000256" key="2">
    <source>
        <dbReference type="ARBA" id="ARBA00022737"/>
    </source>
</evidence>
<dbReference type="FunFam" id="3.40.30.10:FF:000245">
    <property type="entry name" value="Thioredoxin"/>
    <property type="match status" value="1"/>
</dbReference>
<evidence type="ECO:0000256" key="4">
    <source>
        <dbReference type="ARBA" id="ARBA00023157"/>
    </source>
</evidence>
<protein>
    <submittedName>
        <fullName evidence="9">Ankyrin repeat protein</fullName>
    </submittedName>
</protein>
<evidence type="ECO:0000259" key="8">
    <source>
        <dbReference type="PROSITE" id="PS51635"/>
    </source>
</evidence>
<dbReference type="GO" id="GO:0046486">
    <property type="term" value="P:glycerolipid metabolic process"/>
    <property type="evidence" value="ECO:0007669"/>
    <property type="project" value="UniProtKB-ARBA"/>
</dbReference>
<comment type="similarity">
    <text evidence="1">Belongs to the thioredoxin family.</text>
</comment>
<feature type="short sequence motif" description="GXSXG" evidence="5">
    <location>
        <begin position="25"/>
        <end position="29"/>
    </location>
</feature>
<dbReference type="InterPro" id="IPR013766">
    <property type="entry name" value="Thioredoxin_domain"/>
</dbReference>
<accession>A0A9P6I0E7</accession>
<comment type="caution">
    <text evidence="5">Lacks conserved residue(s) required for the propagation of feature annotation.</text>
</comment>
<dbReference type="Gene3D" id="3.40.50.300">
    <property type="entry name" value="P-loop containing nucleotide triphosphate hydrolases"/>
    <property type="match status" value="1"/>
</dbReference>
<dbReference type="InterPro" id="IPR016035">
    <property type="entry name" value="Acyl_Trfase/lysoPLipase"/>
</dbReference>
<dbReference type="PANTHER" id="PTHR10039">
    <property type="entry name" value="AMELOGENIN"/>
    <property type="match status" value="1"/>
</dbReference>
<dbReference type="SUPFAM" id="SSF52151">
    <property type="entry name" value="FabD/lysophospholipase-like"/>
    <property type="match status" value="1"/>
</dbReference>
<feature type="region of interest" description="Disordered" evidence="6">
    <location>
        <begin position="1154"/>
        <end position="1173"/>
    </location>
</feature>
<keyword evidence="2" id="KW-0677">Repeat</keyword>